<proteinExistence type="predicted"/>
<dbReference type="EMBL" id="JARVCO010000012">
    <property type="protein sequence ID" value="MDZ8120060.1"/>
    <property type="molecule type" value="Genomic_DNA"/>
</dbReference>
<reference evidence="3 4" key="1">
    <citation type="journal article" date="2024" name="Appl. Environ. Microbiol.">
        <title>Pontiella agarivorans sp. nov., a novel marine anaerobic bacterium capable of degrading macroalgal polysaccharides and fixing nitrogen.</title>
        <authorList>
            <person name="Liu N."/>
            <person name="Kivenson V."/>
            <person name="Peng X."/>
            <person name="Cui Z."/>
            <person name="Lankiewicz T.S."/>
            <person name="Gosselin K.M."/>
            <person name="English C.J."/>
            <person name="Blair E.M."/>
            <person name="O'Malley M.A."/>
            <person name="Valentine D.L."/>
        </authorList>
    </citation>
    <scope>NUCLEOTIDE SEQUENCE [LARGE SCALE GENOMIC DNA]</scope>
    <source>
        <strain evidence="3 4">NLcol2</strain>
    </source>
</reference>
<dbReference type="RefSeq" id="WP_322609838.1">
    <property type="nucleotide sequence ID" value="NZ_JARVCO010000012.1"/>
</dbReference>
<keyword evidence="1" id="KW-0732">Signal</keyword>
<evidence type="ECO:0000256" key="1">
    <source>
        <dbReference type="SAM" id="SignalP"/>
    </source>
</evidence>
<dbReference type="InterPro" id="IPR010496">
    <property type="entry name" value="AL/BT2_dom"/>
</dbReference>
<protein>
    <submittedName>
        <fullName evidence="3">DUF1080 domain-containing protein</fullName>
    </submittedName>
</protein>
<organism evidence="3 4">
    <name type="scientific">Pontiella agarivorans</name>
    <dbReference type="NCBI Taxonomy" id="3038953"/>
    <lineage>
        <taxon>Bacteria</taxon>
        <taxon>Pseudomonadati</taxon>
        <taxon>Kiritimatiellota</taxon>
        <taxon>Kiritimatiellia</taxon>
        <taxon>Kiritimatiellales</taxon>
        <taxon>Pontiellaceae</taxon>
        <taxon>Pontiella</taxon>
    </lineage>
</organism>
<accession>A0ABU5N0V0</accession>
<keyword evidence="4" id="KW-1185">Reference proteome</keyword>
<name>A0ABU5N0V0_9BACT</name>
<evidence type="ECO:0000259" key="2">
    <source>
        <dbReference type="Pfam" id="PF06439"/>
    </source>
</evidence>
<dbReference type="Proteomes" id="UP001290861">
    <property type="component" value="Unassembled WGS sequence"/>
</dbReference>
<sequence length="256" mass="28540">MKKTALTALLLFAAAGYAEEGFHIYKSPGVTWTPKIPGQEWIVHQKDRPQPPRVKPAPYPGMTPAPSDAILLFDGTSLNKLNTKCPVVDGALRVSGGISSKDAFGDCQLHIEWRTPTEINTNKINNSGNSGIFLMGKYEIQVFDSYSVELYADGSAAAVYGQTPPMFNVCRKPGEWQTYDIFFKAPVFDEETLVTPAYVTVMHNGVFVHVNTEITGPTKHNKALLYEAHEPRRPFWIQAHGSPVEYRNIWIRDLGK</sequence>
<feature type="chain" id="PRO_5046393906" evidence="1">
    <location>
        <begin position="19"/>
        <end position="256"/>
    </location>
</feature>
<gene>
    <name evidence="3" type="ORF">P9H32_15625</name>
</gene>
<evidence type="ECO:0000313" key="4">
    <source>
        <dbReference type="Proteomes" id="UP001290861"/>
    </source>
</evidence>
<feature type="signal peptide" evidence="1">
    <location>
        <begin position="1"/>
        <end position="18"/>
    </location>
</feature>
<evidence type="ECO:0000313" key="3">
    <source>
        <dbReference type="EMBL" id="MDZ8120060.1"/>
    </source>
</evidence>
<feature type="domain" description="3-keto-alpha-glucoside-1,2-lyase/3-keto-2-hydroxy-glucal hydratase" evidence="2">
    <location>
        <begin position="69"/>
        <end position="252"/>
    </location>
</feature>
<dbReference type="Gene3D" id="2.60.120.560">
    <property type="entry name" value="Exo-inulinase, domain 1"/>
    <property type="match status" value="1"/>
</dbReference>
<dbReference type="Pfam" id="PF06439">
    <property type="entry name" value="3keto-disac_hyd"/>
    <property type="match status" value="1"/>
</dbReference>
<comment type="caution">
    <text evidence="3">The sequence shown here is derived from an EMBL/GenBank/DDBJ whole genome shotgun (WGS) entry which is preliminary data.</text>
</comment>